<dbReference type="GO" id="GO:0016298">
    <property type="term" value="F:lipase activity"/>
    <property type="evidence" value="ECO:0007669"/>
    <property type="project" value="TreeGrafter"/>
</dbReference>
<dbReference type="OMA" id="CCCGSND"/>
<reference evidence="18" key="2">
    <citation type="submission" date="2017-05" db="UniProtKB">
        <authorList>
            <consortium name="EnsemblMetazoa"/>
        </authorList>
    </citation>
    <scope>IDENTIFICATION</scope>
</reference>
<evidence type="ECO:0000256" key="13">
    <source>
        <dbReference type="ARBA" id="ARBA00024531"/>
    </source>
</evidence>
<feature type="transmembrane region" description="Helical" evidence="16">
    <location>
        <begin position="18"/>
        <end position="43"/>
    </location>
</feature>
<evidence type="ECO:0000256" key="15">
    <source>
        <dbReference type="SAM" id="MobiDB-lite"/>
    </source>
</evidence>
<dbReference type="GO" id="GO:0046872">
    <property type="term" value="F:metal ion binding"/>
    <property type="evidence" value="ECO:0007669"/>
    <property type="project" value="UniProtKB-KW"/>
</dbReference>
<feature type="transmembrane region" description="Helical" evidence="16">
    <location>
        <begin position="55"/>
        <end position="79"/>
    </location>
</feature>
<dbReference type="KEGG" id="aqu:100641116"/>
<evidence type="ECO:0000256" key="12">
    <source>
        <dbReference type="ARBA" id="ARBA00023136"/>
    </source>
</evidence>
<keyword evidence="5 16" id="KW-0812">Transmembrane</keyword>
<keyword evidence="11" id="KW-0443">Lipid metabolism</keyword>
<evidence type="ECO:0000256" key="9">
    <source>
        <dbReference type="ARBA" id="ARBA00022963"/>
    </source>
</evidence>
<evidence type="ECO:0000256" key="3">
    <source>
        <dbReference type="ARBA" id="ARBA00022475"/>
    </source>
</evidence>
<comment type="cofactor">
    <cofactor evidence="1">
        <name>Ca(2+)</name>
        <dbReference type="ChEBI" id="CHEBI:29108"/>
    </cofactor>
</comment>
<keyword evidence="6" id="KW-0479">Metal-binding</keyword>
<evidence type="ECO:0000256" key="5">
    <source>
        <dbReference type="ARBA" id="ARBA00022692"/>
    </source>
</evidence>
<dbReference type="CDD" id="cd00519">
    <property type="entry name" value="Lipase_3"/>
    <property type="match status" value="1"/>
</dbReference>
<keyword evidence="3" id="KW-1003">Cell membrane</keyword>
<evidence type="ECO:0000256" key="8">
    <source>
        <dbReference type="ARBA" id="ARBA00022837"/>
    </source>
</evidence>
<keyword evidence="12 16" id="KW-0472">Membrane</keyword>
<dbReference type="PANTHER" id="PTHR45792">
    <property type="entry name" value="DIACYLGLYCEROL LIPASE HOMOLOG-RELATED"/>
    <property type="match status" value="1"/>
</dbReference>
<dbReference type="InParanoid" id="A0A1X7VF54"/>
<evidence type="ECO:0000256" key="10">
    <source>
        <dbReference type="ARBA" id="ARBA00022989"/>
    </source>
</evidence>
<dbReference type="SUPFAM" id="SSF53474">
    <property type="entry name" value="alpha/beta-Hydrolases"/>
    <property type="match status" value="1"/>
</dbReference>
<keyword evidence="7" id="KW-0378">Hydrolase</keyword>
<proteinExistence type="predicted"/>
<evidence type="ECO:0000313" key="19">
    <source>
        <dbReference type="Proteomes" id="UP000007879"/>
    </source>
</evidence>
<dbReference type="PANTHER" id="PTHR45792:SF8">
    <property type="entry name" value="DIACYLGLYCEROL LIPASE-ALPHA"/>
    <property type="match status" value="1"/>
</dbReference>
<feature type="transmembrane region" description="Helical" evidence="16">
    <location>
        <begin position="140"/>
        <end position="164"/>
    </location>
</feature>
<evidence type="ECO:0000256" key="1">
    <source>
        <dbReference type="ARBA" id="ARBA00001913"/>
    </source>
</evidence>
<comment type="catalytic activity">
    <reaction evidence="13">
        <text>a 1,2-diacyl-sn-glycerol + H2O = a 2-acylglycerol + a fatty acid + H(+)</text>
        <dbReference type="Rhea" id="RHEA:33275"/>
        <dbReference type="ChEBI" id="CHEBI:15377"/>
        <dbReference type="ChEBI" id="CHEBI:15378"/>
        <dbReference type="ChEBI" id="CHEBI:17389"/>
        <dbReference type="ChEBI" id="CHEBI:17815"/>
        <dbReference type="ChEBI" id="CHEBI:28868"/>
        <dbReference type="EC" id="3.1.1.116"/>
    </reaction>
    <physiologicalReaction direction="left-to-right" evidence="13">
        <dbReference type="Rhea" id="RHEA:33276"/>
    </physiologicalReaction>
</comment>
<dbReference type="GO" id="GO:0046340">
    <property type="term" value="P:diacylglycerol catabolic process"/>
    <property type="evidence" value="ECO:0007669"/>
    <property type="project" value="TreeGrafter"/>
</dbReference>
<name>A0A1X7VF54_AMPQE</name>
<keyword evidence="10 16" id="KW-1133">Transmembrane helix</keyword>
<dbReference type="eggNOG" id="KOG2088">
    <property type="taxonomic scope" value="Eukaryota"/>
</dbReference>
<dbReference type="Gene3D" id="3.40.50.1820">
    <property type="entry name" value="alpha/beta hydrolase"/>
    <property type="match status" value="1"/>
</dbReference>
<dbReference type="Proteomes" id="UP000007879">
    <property type="component" value="Unassembled WGS sequence"/>
</dbReference>
<dbReference type="EnsemblMetazoa" id="Aqu2.1.38628_001">
    <property type="protein sequence ID" value="Aqu2.1.38628_001"/>
    <property type="gene ID" value="Aqu2.1.38628"/>
</dbReference>
<feature type="region of interest" description="Disordered" evidence="15">
    <location>
        <begin position="565"/>
        <end position="585"/>
    </location>
</feature>
<dbReference type="STRING" id="400682.A0A1X7VF54"/>
<keyword evidence="19" id="KW-1185">Reference proteome</keyword>
<sequence>MPPLRACGRRWEFASDDLVIPGSVLVGIRSIWLIIQIFGIGFYHSALSCGQSPSFASVAYASIAMTTCVLVLEVAIVIASSRGTIRNNRPRRFVPHLLHARLIIFAFEIIILLMKTVMAVRPEELNIDVDQCPTLGTAVIVARVVVAVTWLIFLTVLISVAIYLDPCHLYSSKVGSRETREEEGIQRSRSGSLLNRTRSVWEDRLKLIFCLSSSDESHQTAYKEVANIFAHLFHDSNLVLSDIAAGILLLQKRHLVHEKNLITLDTRDLTSVAFNFTDPEDKKLFSDALHYLNFALGTYTWSIHIFMNPTCGFCEVLSHAQLCRCCCCSSRKQVHKNIHKDNSCYCGYAGFLAMTGINQADIIYARFENDLYRTPFVVCLDHERESVVVAIRGTLSLQDVMTDLTATTHPLQLPGWSEFAVHRGMYNTALWIKEYLDNDQVLESAFEKVPRYRLVLSGHSLGSGVACILSILLKKSYPDLRCFCFSPTGSLLNAEAAIYTQSFVTSVTLGQDLVCRLNVNTAHQFTRRIIEVLESSKKPKHRILFEGFLETLGVCCGREIVFSEDSDPSSGLAETNIDESDNPSSPLLLSDSAPLSFTNEGFSSDEEPSTGVPPLYPPGKIIHIVDTLEERSCFFARRQLEATWSAASSFKEINVSPYMLKDHMPDVLYRAMESLWKEHRDDLDQVTIQL</sequence>
<dbReference type="InterPro" id="IPR052214">
    <property type="entry name" value="DAG_Lipase-Related"/>
</dbReference>
<evidence type="ECO:0000256" key="2">
    <source>
        <dbReference type="ARBA" id="ARBA00004651"/>
    </source>
</evidence>
<evidence type="ECO:0000259" key="17">
    <source>
        <dbReference type="Pfam" id="PF01764"/>
    </source>
</evidence>
<organism evidence="18">
    <name type="scientific">Amphimedon queenslandica</name>
    <name type="common">Sponge</name>
    <dbReference type="NCBI Taxonomy" id="400682"/>
    <lineage>
        <taxon>Eukaryota</taxon>
        <taxon>Metazoa</taxon>
        <taxon>Porifera</taxon>
        <taxon>Demospongiae</taxon>
        <taxon>Heteroscleromorpha</taxon>
        <taxon>Haplosclerida</taxon>
        <taxon>Niphatidae</taxon>
        <taxon>Amphimedon</taxon>
    </lineage>
</organism>
<evidence type="ECO:0000256" key="4">
    <source>
        <dbReference type="ARBA" id="ARBA00022553"/>
    </source>
</evidence>
<keyword evidence="8" id="KW-0106">Calcium</keyword>
<dbReference type="EC" id="3.1.1.116" evidence="14"/>
<evidence type="ECO:0000256" key="11">
    <source>
        <dbReference type="ARBA" id="ARBA00023098"/>
    </source>
</evidence>
<dbReference type="EnsemblMetazoa" id="XM_003384430.2">
    <property type="protein sequence ID" value="XP_003384478.1"/>
    <property type="gene ID" value="LOC100641116"/>
</dbReference>
<evidence type="ECO:0000256" key="14">
    <source>
        <dbReference type="ARBA" id="ARBA00026104"/>
    </source>
</evidence>
<feature type="domain" description="Fungal lipase-type" evidence="17">
    <location>
        <begin position="388"/>
        <end position="518"/>
    </location>
</feature>
<evidence type="ECO:0000256" key="16">
    <source>
        <dbReference type="SAM" id="Phobius"/>
    </source>
</evidence>
<evidence type="ECO:0000313" key="18">
    <source>
        <dbReference type="EnsemblMetazoa" id="Aqu2.1.38628_001"/>
    </source>
</evidence>
<dbReference type="AlphaFoldDB" id="A0A1X7VF54"/>
<comment type="subcellular location">
    <subcellularLocation>
        <location evidence="2">Cell membrane</location>
        <topology evidence="2">Multi-pass membrane protein</topology>
    </subcellularLocation>
</comment>
<dbReference type="Pfam" id="PF01764">
    <property type="entry name" value="Lipase_3"/>
    <property type="match status" value="1"/>
</dbReference>
<keyword evidence="9" id="KW-0442">Lipid degradation</keyword>
<dbReference type="GO" id="GO:0005886">
    <property type="term" value="C:plasma membrane"/>
    <property type="evidence" value="ECO:0007669"/>
    <property type="project" value="UniProtKB-SubCell"/>
</dbReference>
<evidence type="ECO:0000256" key="7">
    <source>
        <dbReference type="ARBA" id="ARBA00022801"/>
    </source>
</evidence>
<dbReference type="OrthoDB" id="438440at2759"/>
<gene>
    <name evidence="18" type="primary">100641116</name>
</gene>
<evidence type="ECO:0000256" key="6">
    <source>
        <dbReference type="ARBA" id="ARBA00022723"/>
    </source>
</evidence>
<dbReference type="InterPro" id="IPR029058">
    <property type="entry name" value="AB_hydrolase_fold"/>
</dbReference>
<reference evidence="19" key="1">
    <citation type="journal article" date="2010" name="Nature">
        <title>The Amphimedon queenslandica genome and the evolution of animal complexity.</title>
        <authorList>
            <person name="Srivastava M."/>
            <person name="Simakov O."/>
            <person name="Chapman J."/>
            <person name="Fahey B."/>
            <person name="Gauthier M.E."/>
            <person name="Mitros T."/>
            <person name="Richards G.S."/>
            <person name="Conaco C."/>
            <person name="Dacre M."/>
            <person name="Hellsten U."/>
            <person name="Larroux C."/>
            <person name="Putnam N.H."/>
            <person name="Stanke M."/>
            <person name="Adamska M."/>
            <person name="Darling A."/>
            <person name="Degnan S.M."/>
            <person name="Oakley T.H."/>
            <person name="Plachetzki D.C."/>
            <person name="Zhai Y."/>
            <person name="Adamski M."/>
            <person name="Calcino A."/>
            <person name="Cummins S.F."/>
            <person name="Goodstein D.M."/>
            <person name="Harris C."/>
            <person name="Jackson D.J."/>
            <person name="Leys S.P."/>
            <person name="Shu S."/>
            <person name="Woodcroft B.J."/>
            <person name="Vervoort M."/>
            <person name="Kosik K.S."/>
            <person name="Manning G."/>
            <person name="Degnan B.M."/>
            <person name="Rokhsar D.S."/>
        </authorList>
    </citation>
    <scope>NUCLEOTIDE SEQUENCE [LARGE SCALE GENOMIC DNA]</scope>
</reference>
<feature type="transmembrane region" description="Helical" evidence="16">
    <location>
        <begin position="100"/>
        <end position="120"/>
    </location>
</feature>
<protein>
    <recommendedName>
        <fullName evidence="14">sn-1-specific diacylglycerol lipase</fullName>
        <ecNumber evidence="14">3.1.1.116</ecNumber>
    </recommendedName>
</protein>
<dbReference type="GO" id="GO:0019369">
    <property type="term" value="P:arachidonate metabolic process"/>
    <property type="evidence" value="ECO:0007669"/>
    <property type="project" value="TreeGrafter"/>
</dbReference>
<keyword evidence="4" id="KW-0597">Phosphoprotein</keyword>
<dbReference type="InterPro" id="IPR002921">
    <property type="entry name" value="Fungal_lipase-type"/>
</dbReference>
<accession>A0A1X7VF54</accession>